<keyword evidence="2" id="KW-1185">Reference proteome</keyword>
<evidence type="ECO:0000313" key="2">
    <source>
        <dbReference type="Proteomes" id="UP001499978"/>
    </source>
</evidence>
<dbReference type="EMBL" id="BAAARY010000019">
    <property type="protein sequence ID" value="GAA2530118.1"/>
    <property type="molecule type" value="Genomic_DNA"/>
</dbReference>
<proteinExistence type="predicted"/>
<sequence length="193" mass="21670">MRRKGTLHVRVPHAFPDERYGARMTANAPLAAEERVSTAGEREVLEAFIDYFRQVIVSKLAGLSDDDVRRRLVPSRTTLIGLVKHAAAVERGWFHHRLAQRPREQIGANSLGDDASWDVTADEAITDVVAEYAEACTESREIAARFALDDTVPHHRLGRVSLRWIYVHMIEEMARHAGHADILREQIDGATGD</sequence>
<accession>A0ABP6B069</accession>
<reference evidence="2" key="1">
    <citation type="journal article" date="2019" name="Int. J. Syst. Evol. Microbiol.">
        <title>The Global Catalogue of Microorganisms (GCM) 10K type strain sequencing project: providing services to taxonomists for standard genome sequencing and annotation.</title>
        <authorList>
            <consortium name="The Broad Institute Genomics Platform"/>
            <consortium name="The Broad Institute Genome Sequencing Center for Infectious Disease"/>
            <person name="Wu L."/>
            <person name="Ma J."/>
        </authorList>
    </citation>
    <scope>NUCLEOTIDE SEQUENCE [LARGE SCALE GENOMIC DNA]</scope>
    <source>
        <strain evidence="2">JCM 3367</strain>
    </source>
</reference>
<protein>
    <submittedName>
        <fullName evidence="1">DinB family protein</fullName>
    </submittedName>
</protein>
<dbReference type="InterPro" id="IPR034660">
    <property type="entry name" value="DinB/YfiT-like"/>
</dbReference>
<dbReference type="SUPFAM" id="SSF109854">
    <property type="entry name" value="DinB/YfiT-like putative metalloenzymes"/>
    <property type="match status" value="1"/>
</dbReference>
<dbReference type="Pfam" id="PF04978">
    <property type="entry name" value="MST"/>
    <property type="match status" value="1"/>
</dbReference>
<dbReference type="Gene3D" id="1.20.120.450">
    <property type="entry name" value="dinb family like domain"/>
    <property type="match status" value="1"/>
</dbReference>
<dbReference type="InterPro" id="IPR007061">
    <property type="entry name" value="MST-like"/>
</dbReference>
<comment type="caution">
    <text evidence="1">The sequence shown here is derived from an EMBL/GenBank/DDBJ whole genome shotgun (WGS) entry which is preliminary data.</text>
</comment>
<gene>
    <name evidence="1" type="ORF">GCM10010201_31880</name>
</gene>
<dbReference type="Proteomes" id="UP001499978">
    <property type="component" value="Unassembled WGS sequence"/>
</dbReference>
<evidence type="ECO:0000313" key="1">
    <source>
        <dbReference type="EMBL" id="GAA2530118.1"/>
    </source>
</evidence>
<name>A0ABP6B069_9ACTN</name>
<organism evidence="1 2">
    <name type="scientific">Pilimelia columellifera subsp. columellifera</name>
    <dbReference type="NCBI Taxonomy" id="706583"/>
    <lineage>
        <taxon>Bacteria</taxon>
        <taxon>Bacillati</taxon>
        <taxon>Actinomycetota</taxon>
        <taxon>Actinomycetes</taxon>
        <taxon>Micromonosporales</taxon>
        <taxon>Micromonosporaceae</taxon>
        <taxon>Pilimelia</taxon>
    </lineage>
</organism>